<evidence type="ECO:0000313" key="4">
    <source>
        <dbReference type="Proteomes" id="UP000559182"/>
    </source>
</evidence>
<accession>A0A839N8T6</accession>
<feature type="compositionally biased region" description="Basic and acidic residues" evidence="1">
    <location>
        <begin position="15"/>
        <end position="24"/>
    </location>
</feature>
<evidence type="ECO:0000256" key="1">
    <source>
        <dbReference type="SAM" id="MobiDB-lite"/>
    </source>
</evidence>
<proteinExistence type="predicted"/>
<dbReference type="AlphaFoldDB" id="A0A839N8T6"/>
<evidence type="ECO:0000313" key="3">
    <source>
        <dbReference type="EMBL" id="MBB2893637.1"/>
    </source>
</evidence>
<reference evidence="3 4" key="1">
    <citation type="submission" date="2020-08" db="EMBL/GenBank/DDBJ databases">
        <title>Sequencing the genomes of 1000 actinobacteria strains.</title>
        <authorList>
            <person name="Klenk H.-P."/>
        </authorList>
    </citation>
    <scope>NUCLEOTIDE SEQUENCE [LARGE SCALE GENOMIC DNA]</scope>
    <source>
        <strain evidence="3 4">DSM 105369</strain>
    </source>
</reference>
<dbReference type="RefSeq" id="WP_183322098.1">
    <property type="nucleotide sequence ID" value="NZ_JACHVQ010000003.1"/>
</dbReference>
<feature type="compositionally biased region" description="Polar residues" evidence="1">
    <location>
        <begin position="201"/>
        <end position="212"/>
    </location>
</feature>
<keyword evidence="2" id="KW-0812">Transmembrane</keyword>
<keyword evidence="2" id="KW-1133">Transmembrane helix</keyword>
<feature type="compositionally biased region" description="Low complexity" evidence="1">
    <location>
        <begin position="160"/>
        <end position="200"/>
    </location>
</feature>
<dbReference type="EMBL" id="JACHVQ010000003">
    <property type="protein sequence ID" value="MBB2893637.1"/>
    <property type="molecule type" value="Genomic_DNA"/>
</dbReference>
<feature type="region of interest" description="Disordered" evidence="1">
    <location>
        <begin position="1"/>
        <end position="101"/>
    </location>
</feature>
<keyword evidence="2" id="KW-0472">Membrane</keyword>
<name>A0A839N8T6_9MICO</name>
<gene>
    <name evidence="3" type="ORF">FHU39_003668</name>
</gene>
<comment type="caution">
    <text evidence="3">The sequence shown here is derived from an EMBL/GenBank/DDBJ whole genome shotgun (WGS) entry which is preliminary data.</text>
</comment>
<keyword evidence="4" id="KW-1185">Reference proteome</keyword>
<protein>
    <submittedName>
        <fullName evidence="3">Uncharacterized protein</fullName>
    </submittedName>
</protein>
<evidence type="ECO:0000256" key="2">
    <source>
        <dbReference type="SAM" id="Phobius"/>
    </source>
</evidence>
<dbReference type="Proteomes" id="UP000559182">
    <property type="component" value="Unassembled WGS sequence"/>
</dbReference>
<feature type="transmembrane region" description="Helical" evidence="2">
    <location>
        <begin position="121"/>
        <end position="143"/>
    </location>
</feature>
<sequence>MSHDHPGQDDNPSGGRDEFDHFFTDRGATPGHQDPDATAWAGRPYDADQTQTAAHAPYVRPPHQQPRYDEYPPAEQTEAVEHTPYVRPPQEPQYDEYEPAGQGYYPPAGYYQEPPQRKSTMWAPVAVIVASLAIVAVVIAFILNNSTGRMTQGAFTPTATVTETTTPTPTQSSGASSSPSPKSSKSHSSSSSSAQHYATSLPGSASSCPGSDSYGTGPKTSCGFAAVVATLYNAKKDSDGNASFRAKSPTTHDKYNVSCHGDSYATCTTDTGAIVYVLHK</sequence>
<feature type="region of interest" description="Disordered" evidence="1">
    <location>
        <begin position="160"/>
        <end position="212"/>
    </location>
</feature>
<organism evidence="3 4">
    <name type="scientific">Flexivirga oryzae</name>
    <dbReference type="NCBI Taxonomy" id="1794944"/>
    <lineage>
        <taxon>Bacteria</taxon>
        <taxon>Bacillati</taxon>
        <taxon>Actinomycetota</taxon>
        <taxon>Actinomycetes</taxon>
        <taxon>Micrococcales</taxon>
        <taxon>Dermacoccaceae</taxon>
        <taxon>Flexivirga</taxon>
    </lineage>
</organism>